<comment type="caution">
    <text evidence="1">The sequence shown here is derived from an EMBL/GenBank/DDBJ whole genome shotgun (WGS) entry which is preliminary data.</text>
</comment>
<dbReference type="Proteomes" id="UP000050911">
    <property type="component" value="Unassembled WGS sequence"/>
</dbReference>
<protein>
    <submittedName>
        <fullName evidence="1">Uncharacterized protein</fullName>
    </submittedName>
</protein>
<sequence length="145" mass="16085">MAQNLATANLEDDEPLYDAAKVVVRIDDKLVTYYNGQDMVSVTWTTDNVTMDVDAQGNGSSVMNHDDRGTITFHLNRASQAWQDMLDYGVSTGYHKIDISTPYEHIYTSKALLTKKPDINVTGGSQTVEPGFSCTRITLEKNTTD</sequence>
<keyword evidence="2" id="KW-1185">Reference proteome</keyword>
<reference evidence="1 2" key="1">
    <citation type="journal article" date="2015" name="Genome Announc.">
        <title>Expanding the biotechnology potential of lactobacilli through comparative genomics of 213 strains and associated genera.</title>
        <authorList>
            <person name="Sun Z."/>
            <person name="Harris H.M."/>
            <person name="McCann A."/>
            <person name="Guo C."/>
            <person name="Argimon S."/>
            <person name="Zhang W."/>
            <person name="Yang X."/>
            <person name="Jeffery I.B."/>
            <person name="Cooney J.C."/>
            <person name="Kagawa T.F."/>
            <person name="Liu W."/>
            <person name="Song Y."/>
            <person name="Salvetti E."/>
            <person name="Wrobel A."/>
            <person name="Rasinkangas P."/>
            <person name="Parkhill J."/>
            <person name="Rea M.C."/>
            <person name="O'Sullivan O."/>
            <person name="Ritari J."/>
            <person name="Douillard F.P."/>
            <person name="Paul Ross R."/>
            <person name="Yang R."/>
            <person name="Briner A.E."/>
            <person name="Felis G.E."/>
            <person name="de Vos W.M."/>
            <person name="Barrangou R."/>
            <person name="Klaenhammer T.R."/>
            <person name="Caufield P.W."/>
            <person name="Cui Y."/>
            <person name="Zhang H."/>
            <person name="O'Toole P.W."/>
        </authorList>
    </citation>
    <scope>NUCLEOTIDE SEQUENCE [LARGE SCALE GENOMIC DNA]</scope>
    <source>
        <strain evidence="1 2">JCM 15530</strain>
    </source>
</reference>
<evidence type="ECO:0000313" key="1">
    <source>
        <dbReference type="EMBL" id="KRK48189.1"/>
    </source>
</evidence>
<dbReference type="STRING" id="1302272.FC96_GL001928"/>
<organism evidence="1 2">
    <name type="scientific">Secundilactobacillus kimchicus JCM 15530</name>
    <dbReference type="NCBI Taxonomy" id="1302272"/>
    <lineage>
        <taxon>Bacteria</taxon>
        <taxon>Bacillati</taxon>
        <taxon>Bacillota</taxon>
        <taxon>Bacilli</taxon>
        <taxon>Lactobacillales</taxon>
        <taxon>Lactobacillaceae</taxon>
        <taxon>Secundilactobacillus</taxon>
    </lineage>
</organism>
<dbReference type="RefSeq" id="WP_056942513.1">
    <property type="nucleotide sequence ID" value="NZ_AZCX01000004.1"/>
</dbReference>
<accession>A0A0R1HN02</accession>
<name>A0A0R1HN02_9LACO</name>
<dbReference type="EMBL" id="AZCX01000004">
    <property type="protein sequence ID" value="KRK48189.1"/>
    <property type="molecule type" value="Genomic_DNA"/>
</dbReference>
<dbReference type="PATRIC" id="fig|1302272.5.peg.1965"/>
<dbReference type="OrthoDB" id="2293386at2"/>
<gene>
    <name evidence="1" type="ORF">FC96_GL001928</name>
</gene>
<proteinExistence type="predicted"/>
<evidence type="ECO:0000313" key="2">
    <source>
        <dbReference type="Proteomes" id="UP000050911"/>
    </source>
</evidence>
<dbReference type="AlphaFoldDB" id="A0A0R1HN02"/>